<evidence type="ECO:0000256" key="2">
    <source>
        <dbReference type="ARBA" id="ARBA00023015"/>
    </source>
</evidence>
<organism evidence="7 8">
    <name type="scientific">Candidatus Thiodiazotropha endolucinida</name>
    <dbReference type="NCBI Taxonomy" id="1655433"/>
    <lineage>
        <taxon>Bacteria</taxon>
        <taxon>Pseudomonadati</taxon>
        <taxon>Pseudomonadota</taxon>
        <taxon>Gammaproteobacteria</taxon>
        <taxon>Chromatiales</taxon>
        <taxon>Sedimenticolaceae</taxon>
        <taxon>Candidatus Thiodiazotropha</taxon>
    </lineage>
</organism>
<feature type="domain" description="B12-binding" evidence="6">
    <location>
        <begin position="169"/>
        <end position="296"/>
    </location>
</feature>
<keyword evidence="4" id="KW-0804">Transcription</keyword>
<dbReference type="EMBL" id="MARB01000025">
    <property type="protein sequence ID" value="ODJ86235.1"/>
    <property type="molecule type" value="Genomic_DNA"/>
</dbReference>
<reference evidence="7 8" key="1">
    <citation type="submission" date="2016-06" db="EMBL/GenBank/DDBJ databases">
        <title>Genome sequence of endosymbiont of Candidatus Endolucinida thiodiazotropha.</title>
        <authorList>
            <person name="Poehlein A."/>
            <person name="Koenig S."/>
            <person name="Heiden S.E."/>
            <person name="Thuermer A."/>
            <person name="Voget S."/>
            <person name="Daniel R."/>
            <person name="Markert S."/>
            <person name="Gros O."/>
            <person name="Schweder T."/>
        </authorList>
    </citation>
    <scope>NUCLEOTIDE SEQUENCE [LARGE SCALE GENOMIC DNA]</scope>
    <source>
        <strain evidence="7 8">COS</strain>
    </source>
</reference>
<keyword evidence="3" id="KW-0238">DNA-binding</keyword>
<keyword evidence="8" id="KW-1185">Reference proteome</keyword>
<evidence type="ECO:0000256" key="1">
    <source>
        <dbReference type="ARBA" id="ARBA00022491"/>
    </source>
</evidence>
<dbReference type="InterPro" id="IPR036724">
    <property type="entry name" value="Cobalamin-bd_sf"/>
</dbReference>
<evidence type="ECO:0000259" key="6">
    <source>
        <dbReference type="PROSITE" id="PS51332"/>
    </source>
</evidence>
<proteinExistence type="predicted"/>
<dbReference type="InterPro" id="IPR006158">
    <property type="entry name" value="Cobalamin-bd"/>
</dbReference>
<evidence type="ECO:0000259" key="5">
    <source>
        <dbReference type="PROSITE" id="PS50937"/>
    </source>
</evidence>
<dbReference type="Pfam" id="PF02607">
    <property type="entry name" value="B12-binding_2"/>
    <property type="match status" value="1"/>
</dbReference>
<dbReference type="Proteomes" id="UP000094769">
    <property type="component" value="Unassembled WGS sequence"/>
</dbReference>
<dbReference type="SUPFAM" id="SSF52242">
    <property type="entry name" value="Cobalamin (vitamin B12)-binding domain"/>
    <property type="match status" value="1"/>
</dbReference>
<keyword evidence="1" id="KW-0678">Repressor</keyword>
<dbReference type="Pfam" id="PF13411">
    <property type="entry name" value="MerR_1"/>
    <property type="match status" value="1"/>
</dbReference>
<evidence type="ECO:0000313" key="7">
    <source>
        <dbReference type="EMBL" id="ODJ86235.1"/>
    </source>
</evidence>
<dbReference type="CDD" id="cd01104">
    <property type="entry name" value="HTH_MlrA-CarA"/>
    <property type="match status" value="1"/>
</dbReference>
<dbReference type="PROSITE" id="PS51332">
    <property type="entry name" value="B12_BINDING"/>
    <property type="match status" value="1"/>
</dbReference>
<dbReference type="Gene3D" id="3.40.50.280">
    <property type="entry name" value="Cobalamin-binding domain"/>
    <property type="match status" value="1"/>
</dbReference>
<dbReference type="GO" id="GO:0031419">
    <property type="term" value="F:cobalamin binding"/>
    <property type="evidence" value="ECO:0007669"/>
    <property type="project" value="InterPro"/>
</dbReference>
<keyword evidence="2" id="KW-0805">Transcription regulation</keyword>
<accession>A0A7Z0VII5</accession>
<dbReference type="InterPro" id="IPR047057">
    <property type="entry name" value="MerR_fam"/>
</dbReference>
<comment type="caution">
    <text evidence="7">The sequence shown here is derived from an EMBL/GenBank/DDBJ whole genome shotgun (WGS) entry which is preliminary data.</text>
</comment>
<dbReference type="GO" id="GO:0003700">
    <property type="term" value="F:DNA-binding transcription factor activity"/>
    <property type="evidence" value="ECO:0007669"/>
    <property type="project" value="InterPro"/>
</dbReference>
<dbReference type="PANTHER" id="PTHR30204">
    <property type="entry name" value="REDOX-CYCLING DRUG-SENSING TRANSCRIPTIONAL ACTIVATOR SOXR"/>
    <property type="match status" value="1"/>
</dbReference>
<dbReference type="OrthoDB" id="9800334at2"/>
<name>A0A7Z0VII5_9GAMM</name>
<dbReference type="RefSeq" id="WP_069127319.1">
    <property type="nucleotide sequence ID" value="NZ_MARB01000025.1"/>
</dbReference>
<dbReference type="SMART" id="SM00422">
    <property type="entry name" value="HTH_MERR"/>
    <property type="match status" value="1"/>
</dbReference>
<gene>
    <name evidence="7" type="primary">ycgE</name>
    <name evidence="7" type="ORF">CODIS_35560</name>
</gene>
<dbReference type="PANTHER" id="PTHR30204:SF69">
    <property type="entry name" value="MERR-FAMILY TRANSCRIPTIONAL REGULATOR"/>
    <property type="match status" value="1"/>
</dbReference>
<dbReference type="SUPFAM" id="SSF46955">
    <property type="entry name" value="Putative DNA-binding domain"/>
    <property type="match status" value="1"/>
</dbReference>
<dbReference type="AlphaFoldDB" id="A0A7Z0VII5"/>
<dbReference type="InterPro" id="IPR003759">
    <property type="entry name" value="Cbl-bd_cap"/>
</dbReference>
<dbReference type="InterPro" id="IPR009061">
    <property type="entry name" value="DNA-bd_dom_put_sf"/>
</dbReference>
<dbReference type="InterPro" id="IPR000551">
    <property type="entry name" value="MerR-type_HTH_dom"/>
</dbReference>
<evidence type="ECO:0000256" key="4">
    <source>
        <dbReference type="ARBA" id="ARBA00023163"/>
    </source>
</evidence>
<dbReference type="InterPro" id="IPR036594">
    <property type="entry name" value="Meth_synthase_dom"/>
</dbReference>
<evidence type="ECO:0000313" key="8">
    <source>
        <dbReference type="Proteomes" id="UP000094769"/>
    </source>
</evidence>
<feature type="domain" description="HTH merR-type" evidence="5">
    <location>
        <begin position="4"/>
        <end position="61"/>
    </location>
</feature>
<protein>
    <submittedName>
        <fullName evidence="7">HTH-type transcriptional repressor YcgE</fullName>
    </submittedName>
</protein>
<evidence type="ECO:0000256" key="3">
    <source>
        <dbReference type="ARBA" id="ARBA00023125"/>
    </source>
</evidence>
<dbReference type="PROSITE" id="PS50937">
    <property type="entry name" value="HTH_MERR_2"/>
    <property type="match status" value="1"/>
</dbReference>
<dbReference type="Gene3D" id="1.10.1660.10">
    <property type="match status" value="1"/>
</dbReference>
<dbReference type="Gene3D" id="1.10.1240.10">
    <property type="entry name" value="Methionine synthase domain"/>
    <property type="match status" value="1"/>
</dbReference>
<dbReference type="Pfam" id="PF02310">
    <property type="entry name" value="B12-binding"/>
    <property type="match status" value="1"/>
</dbReference>
<sequence>MNDSHTISDVSRISGIPKDLLRMWERRYNYPRPARDDNGDRIYSDDDLNKLTLIRQLVDQGRRPGKLMALDLAELTVLLKQSSVEFDFDRLIDLLKADQAVDLRNWLYQQLQHLGLRAFIHRVMVPANQKVGEAWRVGDLAIYQEHLYTELIKNLVRQSLADYRRTAGRPRVMLTTLPGEMHSLGLLMVEGLLRLAGAEVISFGIEMPFRDIREAAQRHQVDVIGLSFSGHFKLDDAIVMLSGLRNMIDAKTEIWVGGAAFDGAAELPGGIDLLDGLHGVEQALAHWNRRLNDPAV</sequence>
<dbReference type="GO" id="GO:0046872">
    <property type="term" value="F:metal ion binding"/>
    <property type="evidence" value="ECO:0007669"/>
    <property type="project" value="InterPro"/>
</dbReference>
<dbReference type="GO" id="GO:0003677">
    <property type="term" value="F:DNA binding"/>
    <property type="evidence" value="ECO:0007669"/>
    <property type="project" value="UniProtKB-KW"/>
</dbReference>